<dbReference type="AlphaFoldDB" id="A0A7I4DJX8"/>
<reference evidence="1" key="3">
    <citation type="submission" date="2020-12" db="UniProtKB">
        <authorList>
            <consortium name="EnsemblPlants"/>
        </authorList>
    </citation>
    <scope>IDENTIFICATION</scope>
</reference>
<dbReference type="Gramene" id="Pp3c4_22850V3.1">
    <property type="protein sequence ID" value="Pp3c4_22850V3.1"/>
    <property type="gene ID" value="Pp3c4_22850"/>
</dbReference>
<dbReference type="EMBL" id="ABEU02000004">
    <property type="status" value="NOT_ANNOTATED_CDS"/>
    <property type="molecule type" value="Genomic_DNA"/>
</dbReference>
<proteinExistence type="predicted"/>
<sequence length="57" mass="6502">MSEVQFAWTRAAICAEVGIGRELWWFGTAWFGTPIALLYRQSLVKVGRIHCLMLLGF</sequence>
<dbReference type="EnsemblPlants" id="Pp3c4_22850V3.1">
    <property type="protein sequence ID" value="Pp3c4_22850V3.1"/>
    <property type="gene ID" value="Pp3c4_22850"/>
</dbReference>
<organism evidence="1 2">
    <name type="scientific">Physcomitrium patens</name>
    <name type="common">Spreading-leaved earth moss</name>
    <name type="synonym">Physcomitrella patens</name>
    <dbReference type="NCBI Taxonomy" id="3218"/>
    <lineage>
        <taxon>Eukaryota</taxon>
        <taxon>Viridiplantae</taxon>
        <taxon>Streptophyta</taxon>
        <taxon>Embryophyta</taxon>
        <taxon>Bryophyta</taxon>
        <taxon>Bryophytina</taxon>
        <taxon>Bryopsida</taxon>
        <taxon>Funariidae</taxon>
        <taxon>Funariales</taxon>
        <taxon>Funariaceae</taxon>
        <taxon>Physcomitrium</taxon>
    </lineage>
</organism>
<keyword evidence="2" id="KW-1185">Reference proteome</keyword>
<accession>A0A7I4DJX8</accession>
<dbReference type="Proteomes" id="UP000006727">
    <property type="component" value="Chromosome 4"/>
</dbReference>
<evidence type="ECO:0000313" key="2">
    <source>
        <dbReference type="Proteomes" id="UP000006727"/>
    </source>
</evidence>
<reference evidence="1 2" key="2">
    <citation type="journal article" date="2018" name="Plant J.">
        <title>The Physcomitrella patens chromosome-scale assembly reveals moss genome structure and evolution.</title>
        <authorList>
            <person name="Lang D."/>
            <person name="Ullrich K.K."/>
            <person name="Murat F."/>
            <person name="Fuchs J."/>
            <person name="Jenkins J."/>
            <person name="Haas F.B."/>
            <person name="Piednoel M."/>
            <person name="Gundlach H."/>
            <person name="Van Bel M."/>
            <person name="Meyberg R."/>
            <person name="Vives C."/>
            <person name="Morata J."/>
            <person name="Symeonidi A."/>
            <person name="Hiss M."/>
            <person name="Muchero W."/>
            <person name="Kamisugi Y."/>
            <person name="Saleh O."/>
            <person name="Blanc G."/>
            <person name="Decker E.L."/>
            <person name="van Gessel N."/>
            <person name="Grimwood J."/>
            <person name="Hayes R.D."/>
            <person name="Graham S.W."/>
            <person name="Gunter L.E."/>
            <person name="McDaniel S.F."/>
            <person name="Hoernstein S.N.W."/>
            <person name="Larsson A."/>
            <person name="Li F.W."/>
            <person name="Perroud P.F."/>
            <person name="Phillips J."/>
            <person name="Ranjan P."/>
            <person name="Rokshar D.S."/>
            <person name="Rothfels C.J."/>
            <person name="Schneider L."/>
            <person name="Shu S."/>
            <person name="Stevenson D.W."/>
            <person name="Thummler F."/>
            <person name="Tillich M."/>
            <person name="Villarreal Aguilar J.C."/>
            <person name="Widiez T."/>
            <person name="Wong G.K."/>
            <person name="Wymore A."/>
            <person name="Zhang Y."/>
            <person name="Zimmer A.D."/>
            <person name="Quatrano R.S."/>
            <person name="Mayer K.F.X."/>
            <person name="Goodstein D."/>
            <person name="Casacuberta J.M."/>
            <person name="Vandepoele K."/>
            <person name="Reski R."/>
            <person name="Cuming A.C."/>
            <person name="Tuskan G.A."/>
            <person name="Maumus F."/>
            <person name="Salse J."/>
            <person name="Schmutz J."/>
            <person name="Rensing S.A."/>
        </authorList>
    </citation>
    <scope>NUCLEOTIDE SEQUENCE [LARGE SCALE GENOMIC DNA]</scope>
    <source>
        <strain evidence="1 2">cv. Gransden 2004</strain>
    </source>
</reference>
<name>A0A7I4DJX8_PHYPA</name>
<dbReference type="Gramene" id="Pp3c4_22890V3.1">
    <property type="protein sequence ID" value="Pp3c4_22890V3.1"/>
    <property type="gene ID" value="Pp3c4_22890"/>
</dbReference>
<dbReference type="EnsemblPlants" id="Pp3c4_22890V3.1">
    <property type="protein sequence ID" value="Pp3c4_22890V3.1"/>
    <property type="gene ID" value="Pp3c4_22890"/>
</dbReference>
<evidence type="ECO:0000313" key="1">
    <source>
        <dbReference type="EnsemblPlants" id="Pp3c4_22890V3.1"/>
    </source>
</evidence>
<protein>
    <submittedName>
        <fullName evidence="1">Uncharacterized protein</fullName>
    </submittedName>
</protein>
<reference evidence="1 2" key="1">
    <citation type="journal article" date="2008" name="Science">
        <title>The Physcomitrella genome reveals evolutionary insights into the conquest of land by plants.</title>
        <authorList>
            <person name="Rensing S."/>
            <person name="Lang D."/>
            <person name="Zimmer A."/>
            <person name="Terry A."/>
            <person name="Salamov A."/>
            <person name="Shapiro H."/>
            <person name="Nishiyama T."/>
            <person name="Perroud P.-F."/>
            <person name="Lindquist E."/>
            <person name="Kamisugi Y."/>
            <person name="Tanahashi T."/>
            <person name="Sakakibara K."/>
            <person name="Fujita T."/>
            <person name="Oishi K."/>
            <person name="Shin-I T."/>
            <person name="Kuroki Y."/>
            <person name="Toyoda A."/>
            <person name="Suzuki Y."/>
            <person name="Hashimoto A."/>
            <person name="Yamaguchi K."/>
            <person name="Sugano A."/>
            <person name="Kohara Y."/>
            <person name="Fujiyama A."/>
            <person name="Anterola A."/>
            <person name="Aoki S."/>
            <person name="Ashton N."/>
            <person name="Barbazuk W.B."/>
            <person name="Barker E."/>
            <person name="Bennetzen J."/>
            <person name="Bezanilla M."/>
            <person name="Blankenship R."/>
            <person name="Cho S.H."/>
            <person name="Dutcher S."/>
            <person name="Estelle M."/>
            <person name="Fawcett J.A."/>
            <person name="Gundlach H."/>
            <person name="Hanada K."/>
            <person name="Heyl A."/>
            <person name="Hicks K.A."/>
            <person name="Hugh J."/>
            <person name="Lohr M."/>
            <person name="Mayer K."/>
            <person name="Melkozernov A."/>
            <person name="Murata T."/>
            <person name="Nelson D."/>
            <person name="Pils B."/>
            <person name="Prigge M."/>
            <person name="Reiss B."/>
            <person name="Renner T."/>
            <person name="Rombauts S."/>
            <person name="Rushton P."/>
            <person name="Sanderfoot A."/>
            <person name="Schween G."/>
            <person name="Shiu S.-H."/>
            <person name="Stueber K."/>
            <person name="Theodoulou F.L."/>
            <person name="Tu H."/>
            <person name="Van de Peer Y."/>
            <person name="Verrier P.J."/>
            <person name="Waters E."/>
            <person name="Wood A."/>
            <person name="Yang L."/>
            <person name="Cove D."/>
            <person name="Cuming A."/>
            <person name="Hasebe M."/>
            <person name="Lucas S."/>
            <person name="Mishler D.B."/>
            <person name="Reski R."/>
            <person name="Grigoriev I."/>
            <person name="Quatrano R.S."/>
            <person name="Boore J.L."/>
        </authorList>
    </citation>
    <scope>NUCLEOTIDE SEQUENCE [LARGE SCALE GENOMIC DNA]</scope>
    <source>
        <strain evidence="1 2">cv. Gransden 2004</strain>
    </source>
</reference>
<dbReference type="InParanoid" id="A0A7I4DJX8"/>